<sequence length="85" mass="9417">MATSPGQPPAFCNAMQMIDAQMAISLRLSPNDKFDTALKSKTYMHIDIKIEVNSERHGHHKAERRAEEICGEQSFNATGRSASPN</sequence>
<comment type="caution">
    <text evidence="2">The sequence shown here is derived from an EMBL/GenBank/DDBJ whole genome shotgun (WGS) entry which is preliminary data.</text>
</comment>
<organism evidence="2 3">
    <name type="scientific">Marasmius tenuissimus</name>
    <dbReference type="NCBI Taxonomy" id="585030"/>
    <lineage>
        <taxon>Eukaryota</taxon>
        <taxon>Fungi</taxon>
        <taxon>Dikarya</taxon>
        <taxon>Basidiomycota</taxon>
        <taxon>Agaricomycotina</taxon>
        <taxon>Agaricomycetes</taxon>
        <taxon>Agaricomycetidae</taxon>
        <taxon>Agaricales</taxon>
        <taxon>Marasmiineae</taxon>
        <taxon>Marasmiaceae</taxon>
        <taxon>Marasmius</taxon>
    </lineage>
</organism>
<gene>
    <name evidence="2" type="ORF">AAF712_004110</name>
</gene>
<evidence type="ECO:0000256" key="1">
    <source>
        <dbReference type="SAM" id="MobiDB-lite"/>
    </source>
</evidence>
<dbReference type="EMBL" id="JBBXMP010000016">
    <property type="protein sequence ID" value="KAL0068781.1"/>
    <property type="molecule type" value="Genomic_DNA"/>
</dbReference>
<evidence type="ECO:0000313" key="2">
    <source>
        <dbReference type="EMBL" id="KAL0068781.1"/>
    </source>
</evidence>
<feature type="region of interest" description="Disordered" evidence="1">
    <location>
        <begin position="55"/>
        <end position="85"/>
    </location>
</feature>
<accession>A0ABR3A466</accession>
<dbReference type="Proteomes" id="UP001437256">
    <property type="component" value="Unassembled WGS sequence"/>
</dbReference>
<protein>
    <submittedName>
        <fullName evidence="2">Uncharacterized protein</fullName>
    </submittedName>
</protein>
<feature type="compositionally biased region" description="Polar residues" evidence="1">
    <location>
        <begin position="73"/>
        <end position="85"/>
    </location>
</feature>
<name>A0ABR3A466_9AGAR</name>
<proteinExistence type="predicted"/>
<keyword evidence="3" id="KW-1185">Reference proteome</keyword>
<evidence type="ECO:0000313" key="3">
    <source>
        <dbReference type="Proteomes" id="UP001437256"/>
    </source>
</evidence>
<reference evidence="2 3" key="1">
    <citation type="submission" date="2024-05" db="EMBL/GenBank/DDBJ databases">
        <title>A draft genome resource for the thread blight pathogen Marasmius tenuissimus strain MS-2.</title>
        <authorList>
            <person name="Yulfo-Soto G.E."/>
            <person name="Baruah I.K."/>
            <person name="Amoako-Attah I."/>
            <person name="Bukari Y."/>
            <person name="Meinhardt L.W."/>
            <person name="Bailey B.A."/>
            <person name="Cohen S.P."/>
        </authorList>
    </citation>
    <scope>NUCLEOTIDE SEQUENCE [LARGE SCALE GENOMIC DNA]</scope>
    <source>
        <strain evidence="2 3">MS-2</strain>
    </source>
</reference>